<dbReference type="AlphaFoldDB" id="T1BSK1"/>
<dbReference type="InterPro" id="IPR009492">
    <property type="entry name" value="TniQ"/>
</dbReference>
<feature type="domain" description="TniQ" evidence="1">
    <location>
        <begin position="15"/>
        <end position="141"/>
    </location>
</feature>
<sequence>MTRGLWTALPAQALRHVATAQVESFEHYVLRMSEMTGLRRASLLKPTQIEAVHAAIPQRGLLQHVECSIGVMEHLTGQTDLRCGTLWAVSRTLSLHGVGARNRPRRWCPVCYAEQEMAEASEPLAWSIRLLQTCPAHGCALVDRCRICGATQLDCDALVQRRQCRQCAASLGWRAGSAHLAQSALERWIDAQILAIVRYAADPQSAQLPSDAFHRACRVLRCIPERWAHVPASVRSRLRTHTQRMLPPPVLEVLLEVAATQHCGVMALLTAPEAIIQTSLWPDATSAQDAGLRKPAIPLLRLRALLDHLLDEAPAAYLPPLASILPRLGMELAQARQAEPGRVARYQQRYVRQGTSARLRRLDIAVAQTLHSSALTSSLVPTPARLAQLRQRVAWHLAPEDAAKVCATAVALSHLPARG</sequence>
<name>T1BSK1_9ZZZZ</name>
<comment type="caution">
    <text evidence="2">The sequence shown here is derived from an EMBL/GenBank/DDBJ whole genome shotgun (WGS) entry which is preliminary data.</text>
</comment>
<accession>T1BSK1</accession>
<dbReference type="EMBL" id="AUZX01002655">
    <property type="protein sequence ID" value="EQD75896.1"/>
    <property type="molecule type" value="Genomic_DNA"/>
</dbReference>
<gene>
    <name evidence="2" type="ORF">B1A_03623</name>
</gene>
<reference evidence="2" key="2">
    <citation type="journal article" date="2014" name="ISME J.">
        <title>Microbial stratification in low pH oxic and suboxic macroscopic growths along an acid mine drainage.</title>
        <authorList>
            <person name="Mendez-Garcia C."/>
            <person name="Mesa V."/>
            <person name="Sprenger R.R."/>
            <person name="Richter M."/>
            <person name="Diez M.S."/>
            <person name="Solano J."/>
            <person name="Bargiela R."/>
            <person name="Golyshina O.V."/>
            <person name="Manteca A."/>
            <person name="Ramos J.L."/>
            <person name="Gallego J.R."/>
            <person name="Llorente I."/>
            <person name="Martins Dos Santos V.A."/>
            <person name="Jensen O.N."/>
            <person name="Pelaez A.I."/>
            <person name="Sanchez J."/>
            <person name="Ferrer M."/>
        </authorList>
    </citation>
    <scope>NUCLEOTIDE SEQUENCE</scope>
</reference>
<dbReference type="Pfam" id="PF06527">
    <property type="entry name" value="TniQ"/>
    <property type="match status" value="1"/>
</dbReference>
<organism evidence="2">
    <name type="scientific">mine drainage metagenome</name>
    <dbReference type="NCBI Taxonomy" id="410659"/>
    <lineage>
        <taxon>unclassified sequences</taxon>
        <taxon>metagenomes</taxon>
        <taxon>ecological metagenomes</taxon>
    </lineage>
</organism>
<protein>
    <recommendedName>
        <fullName evidence="1">TniQ domain-containing protein</fullName>
    </recommendedName>
</protein>
<proteinExistence type="predicted"/>
<reference evidence="2" key="1">
    <citation type="submission" date="2013-08" db="EMBL/GenBank/DDBJ databases">
        <authorList>
            <person name="Mendez C."/>
            <person name="Richter M."/>
            <person name="Ferrer M."/>
            <person name="Sanchez J."/>
        </authorList>
    </citation>
    <scope>NUCLEOTIDE SEQUENCE</scope>
</reference>
<evidence type="ECO:0000313" key="2">
    <source>
        <dbReference type="EMBL" id="EQD75896.1"/>
    </source>
</evidence>
<evidence type="ECO:0000259" key="1">
    <source>
        <dbReference type="Pfam" id="PF06527"/>
    </source>
</evidence>